<dbReference type="RefSeq" id="WP_202658710.1">
    <property type="nucleotide sequence ID" value="NZ_JAESVP010000002.1"/>
</dbReference>
<evidence type="ECO:0000313" key="3">
    <source>
        <dbReference type="Proteomes" id="UP000619033"/>
    </source>
</evidence>
<proteinExistence type="predicted"/>
<keyword evidence="1" id="KW-0812">Transmembrane</keyword>
<organism evidence="2 3">
    <name type="scientific">Fuscibacter oryzae</name>
    <dbReference type="NCBI Taxonomy" id="2803939"/>
    <lineage>
        <taxon>Bacteria</taxon>
        <taxon>Pseudomonadati</taxon>
        <taxon>Pseudomonadota</taxon>
        <taxon>Alphaproteobacteria</taxon>
        <taxon>Rhodobacterales</taxon>
        <taxon>Paracoccaceae</taxon>
        <taxon>Fuscibacter</taxon>
    </lineage>
</organism>
<comment type="caution">
    <text evidence="2">The sequence shown here is derived from an EMBL/GenBank/DDBJ whole genome shotgun (WGS) entry which is preliminary data.</text>
</comment>
<dbReference type="EMBL" id="JAESVP010000002">
    <property type="protein sequence ID" value="MBL4927588.1"/>
    <property type="molecule type" value="Genomic_DNA"/>
</dbReference>
<gene>
    <name evidence="2" type="ORF">JI744_05655</name>
</gene>
<dbReference type="NCBIfam" id="NF033773">
    <property type="entry name" value="tellur_TrgA"/>
    <property type="match status" value="1"/>
</dbReference>
<dbReference type="AlphaFoldDB" id="A0A8J7MPG9"/>
<evidence type="ECO:0000256" key="1">
    <source>
        <dbReference type="SAM" id="Phobius"/>
    </source>
</evidence>
<keyword evidence="1" id="KW-1133">Transmembrane helix</keyword>
<reference evidence="2" key="1">
    <citation type="submission" date="2021-01" db="EMBL/GenBank/DDBJ databases">
        <title>Genome seq and assembly of Tabrizicola sp. KVB23.</title>
        <authorList>
            <person name="Chhetri G."/>
        </authorList>
    </citation>
    <scope>NUCLEOTIDE SEQUENCE</scope>
    <source>
        <strain evidence="2">KVB23</strain>
    </source>
</reference>
<dbReference type="InterPro" id="IPR047784">
    <property type="entry name" value="TrgA"/>
</dbReference>
<dbReference type="Proteomes" id="UP000619033">
    <property type="component" value="Unassembled WGS sequence"/>
</dbReference>
<accession>A0A8J7MPG9</accession>
<feature type="transmembrane region" description="Helical" evidence="1">
    <location>
        <begin position="65"/>
        <end position="89"/>
    </location>
</feature>
<protein>
    <submittedName>
        <fullName evidence="2">TrgA family protein</fullName>
    </submittedName>
</protein>
<keyword evidence="1" id="KW-0472">Membrane</keyword>
<name>A0A8J7MPG9_9RHOB</name>
<keyword evidence="3" id="KW-1185">Reference proteome</keyword>
<evidence type="ECO:0000313" key="2">
    <source>
        <dbReference type="EMBL" id="MBL4927588.1"/>
    </source>
</evidence>
<sequence length="146" mass="15601">MPTASKLVAAILFAIVGAIAAHLFLPTLPEGTPPGYLREVSALVGVVWGWRTMGRRVGKGMGEAAGSGIVTSVVMLFWVMLLFSIYLMIHRSMRQLYDGPTDALLGVLTIMYDYGHNLAAPATPVALIVGGIIAGWLTEIAYKRLG</sequence>
<feature type="transmembrane region" description="Helical" evidence="1">
    <location>
        <begin position="118"/>
        <end position="137"/>
    </location>
</feature>